<feature type="transmembrane region" description="Helical" evidence="7">
    <location>
        <begin position="137"/>
        <end position="158"/>
    </location>
</feature>
<keyword evidence="4 7" id="KW-0812">Transmembrane</keyword>
<protein>
    <submittedName>
        <fullName evidence="8">MATE efflux family protein</fullName>
    </submittedName>
</protein>
<dbReference type="PIRSF" id="PIRSF006603">
    <property type="entry name" value="DinF"/>
    <property type="match status" value="1"/>
</dbReference>
<dbReference type="eggNOG" id="COG0534">
    <property type="taxonomic scope" value="Bacteria"/>
</dbReference>
<name>B7C886_9FIRM</name>
<comment type="subcellular location">
    <subcellularLocation>
        <location evidence="1">Cell membrane</location>
        <topology evidence="1">Multi-pass membrane protein</topology>
    </subcellularLocation>
</comment>
<dbReference type="STRING" id="518637.EUBIFOR_00435"/>
<proteinExistence type="predicted"/>
<dbReference type="InterPro" id="IPR052031">
    <property type="entry name" value="Membrane_Transporter-Flippase"/>
</dbReference>
<dbReference type="PANTHER" id="PTHR43549">
    <property type="entry name" value="MULTIDRUG RESISTANCE PROTEIN YPNP-RELATED"/>
    <property type="match status" value="1"/>
</dbReference>
<feature type="transmembrane region" description="Helical" evidence="7">
    <location>
        <begin position="358"/>
        <end position="378"/>
    </location>
</feature>
<sequence>MCDDGIGCNFRISFQFFQKRVNIILHYVEDQYGILHFLLGRVKALESTDLLKGSIWKSILIFSLPLLVGNLFQQLYNTVDSYVVGNFVSSHALAAVGQSTSIINMLVGFFMGLSTGAGVVIAQYFGAKETKKMQDSIHTSLALTLVLCVLFTILGIALSKPILVMIGSPKEVLPLAVIYLQIYFAGVSFSLIYNMGAGILRALGDSKNPLIYLVVSSLVNIVLDFVFVIYFHLGVAGVGIATTLAQLVSAILVMHELMHTDKEYKVYISKIRFSKPILSRIISIGIPAALQNSIVSFSNVIVQSYISKFGSAAVAGYSTTTKLDGFLQLPIQSFSMAITTFVGQNYGAQNYKRVRKGLYTTLLMCEIIIALGAFLIYTNGEFLVGLFSQDKDVIVAGVTMISVFAPGYIFLPLSHITAGALRGVGLSKVPMYSMILCFVILRQVYLFVATQFSSELITVFLGWPLTWIVNAALLMGYYHIYSKKLVRGDIY</sequence>
<keyword evidence="3" id="KW-1003">Cell membrane</keyword>
<feature type="transmembrane region" description="Helical" evidence="7">
    <location>
        <begin position="237"/>
        <end position="257"/>
    </location>
</feature>
<feature type="transmembrane region" description="Helical" evidence="7">
    <location>
        <begin position="55"/>
        <end position="72"/>
    </location>
</feature>
<keyword evidence="2" id="KW-0813">Transport</keyword>
<dbReference type="Pfam" id="PF01554">
    <property type="entry name" value="MatE"/>
    <property type="match status" value="2"/>
</dbReference>
<dbReference type="AlphaFoldDB" id="B7C886"/>
<feature type="transmembrane region" description="Helical" evidence="7">
    <location>
        <begin position="393"/>
        <end position="411"/>
    </location>
</feature>
<comment type="caution">
    <text evidence="8">The sequence shown here is derived from an EMBL/GenBank/DDBJ whole genome shotgun (WGS) entry which is preliminary data.</text>
</comment>
<keyword evidence="5 7" id="KW-1133">Transmembrane helix</keyword>
<feature type="transmembrane region" description="Helical" evidence="7">
    <location>
        <begin position="456"/>
        <end position="478"/>
    </location>
</feature>
<keyword evidence="6 7" id="KW-0472">Membrane</keyword>
<dbReference type="PANTHER" id="PTHR43549:SF3">
    <property type="entry name" value="MULTIDRUG RESISTANCE PROTEIN YPNP-RELATED"/>
    <property type="match status" value="1"/>
</dbReference>
<evidence type="ECO:0000256" key="6">
    <source>
        <dbReference type="ARBA" id="ARBA00023136"/>
    </source>
</evidence>
<feature type="transmembrane region" description="Helical" evidence="7">
    <location>
        <begin position="210"/>
        <end position="231"/>
    </location>
</feature>
<evidence type="ECO:0000313" key="8">
    <source>
        <dbReference type="EMBL" id="EEC91022.1"/>
    </source>
</evidence>
<evidence type="ECO:0000256" key="4">
    <source>
        <dbReference type="ARBA" id="ARBA00022692"/>
    </source>
</evidence>
<feature type="transmembrane region" description="Helical" evidence="7">
    <location>
        <begin position="102"/>
        <end position="125"/>
    </location>
</feature>
<evidence type="ECO:0000313" key="9">
    <source>
        <dbReference type="Proteomes" id="UP000004315"/>
    </source>
</evidence>
<organism evidence="8 9">
    <name type="scientific">Holdemanella biformis DSM 3989</name>
    <dbReference type="NCBI Taxonomy" id="518637"/>
    <lineage>
        <taxon>Bacteria</taxon>
        <taxon>Bacillati</taxon>
        <taxon>Bacillota</taxon>
        <taxon>Erysipelotrichia</taxon>
        <taxon>Erysipelotrichales</taxon>
        <taxon>Erysipelotrichaceae</taxon>
        <taxon>Holdemanella</taxon>
    </lineage>
</organism>
<dbReference type="HOGENOM" id="CLU_012893_5_0_9"/>
<dbReference type="CDD" id="cd13138">
    <property type="entry name" value="MATE_yoeA_like"/>
    <property type="match status" value="1"/>
</dbReference>
<evidence type="ECO:0000256" key="3">
    <source>
        <dbReference type="ARBA" id="ARBA00022475"/>
    </source>
</evidence>
<gene>
    <name evidence="8" type="ORF">EUBIFOR_00435</name>
</gene>
<keyword evidence="9" id="KW-1185">Reference proteome</keyword>
<reference evidence="8 9" key="2">
    <citation type="submission" date="2008-11" db="EMBL/GenBank/DDBJ databases">
        <title>Draft genome sequence of Eubacterium biforme (DSM 3989).</title>
        <authorList>
            <person name="Sudarsanam P."/>
            <person name="Ley R."/>
            <person name="Guruge J."/>
            <person name="Turnbaugh P.J."/>
            <person name="Mahowald M."/>
            <person name="Liep D."/>
            <person name="Gordon J."/>
        </authorList>
    </citation>
    <scope>NUCLEOTIDE SEQUENCE [LARGE SCALE GENOMIC DNA]</scope>
    <source>
        <strain evidence="8 9">DSM 3989</strain>
    </source>
</reference>
<evidence type="ECO:0000256" key="1">
    <source>
        <dbReference type="ARBA" id="ARBA00004651"/>
    </source>
</evidence>
<feature type="transmembrane region" description="Helical" evidence="7">
    <location>
        <begin position="178"/>
        <end position="203"/>
    </location>
</feature>
<evidence type="ECO:0000256" key="5">
    <source>
        <dbReference type="ARBA" id="ARBA00022989"/>
    </source>
</evidence>
<dbReference type="InterPro" id="IPR002528">
    <property type="entry name" value="MATE_fam"/>
</dbReference>
<dbReference type="GO" id="GO:0042910">
    <property type="term" value="F:xenobiotic transmembrane transporter activity"/>
    <property type="evidence" value="ECO:0007669"/>
    <property type="project" value="InterPro"/>
</dbReference>
<evidence type="ECO:0000256" key="2">
    <source>
        <dbReference type="ARBA" id="ARBA00022448"/>
    </source>
</evidence>
<dbReference type="GO" id="GO:0005886">
    <property type="term" value="C:plasma membrane"/>
    <property type="evidence" value="ECO:0007669"/>
    <property type="project" value="UniProtKB-SubCell"/>
</dbReference>
<dbReference type="EMBL" id="ABYT01000028">
    <property type="protein sequence ID" value="EEC91022.1"/>
    <property type="molecule type" value="Genomic_DNA"/>
</dbReference>
<dbReference type="InterPro" id="IPR048279">
    <property type="entry name" value="MdtK-like"/>
</dbReference>
<feature type="transmembrane region" description="Helical" evidence="7">
    <location>
        <begin position="431"/>
        <end position="450"/>
    </location>
</feature>
<dbReference type="Proteomes" id="UP000004315">
    <property type="component" value="Unassembled WGS sequence"/>
</dbReference>
<dbReference type="NCBIfam" id="TIGR00797">
    <property type="entry name" value="matE"/>
    <property type="match status" value="1"/>
</dbReference>
<reference evidence="8 9" key="1">
    <citation type="submission" date="2008-10" db="EMBL/GenBank/DDBJ databases">
        <authorList>
            <person name="Fulton L."/>
            <person name="Clifton S."/>
            <person name="Fulton B."/>
            <person name="Xu J."/>
            <person name="Minx P."/>
            <person name="Pepin K.H."/>
            <person name="Johnson M."/>
            <person name="Bhonagiri V."/>
            <person name="Nash W.E."/>
            <person name="Mardis E.R."/>
            <person name="Wilson R.K."/>
        </authorList>
    </citation>
    <scope>NUCLEOTIDE SEQUENCE [LARGE SCALE GENOMIC DNA]</scope>
    <source>
        <strain evidence="8 9">DSM 3989</strain>
    </source>
</reference>
<evidence type="ECO:0000256" key="7">
    <source>
        <dbReference type="SAM" id="Phobius"/>
    </source>
</evidence>
<accession>B7C886</accession>
<dbReference type="GO" id="GO:0015297">
    <property type="term" value="F:antiporter activity"/>
    <property type="evidence" value="ECO:0007669"/>
    <property type="project" value="InterPro"/>
</dbReference>